<reference evidence="1" key="1">
    <citation type="submission" date="2019-02" db="EMBL/GenBank/DDBJ databases">
        <authorList>
            <person name="Gruber-Vodicka R. H."/>
            <person name="Seah K. B. B."/>
        </authorList>
    </citation>
    <scope>NUCLEOTIDE SEQUENCE</scope>
    <source>
        <strain evidence="1">BECK_BZ106</strain>
    </source>
</reference>
<dbReference type="EMBL" id="CAADFD010000177">
    <property type="protein sequence ID" value="VFJ70012.1"/>
    <property type="molecule type" value="Genomic_DNA"/>
</dbReference>
<gene>
    <name evidence="1" type="ORF">BECKFW1821B_GA0114236_11776</name>
</gene>
<proteinExistence type="predicted"/>
<name>A0A450TPV2_9GAMM</name>
<organism evidence="1">
    <name type="scientific">Candidatus Kentrum sp. FW</name>
    <dbReference type="NCBI Taxonomy" id="2126338"/>
    <lineage>
        <taxon>Bacteria</taxon>
        <taxon>Pseudomonadati</taxon>
        <taxon>Pseudomonadota</taxon>
        <taxon>Gammaproteobacteria</taxon>
        <taxon>Candidatus Kentrum</taxon>
    </lineage>
</organism>
<sequence length="119" mass="12647">MTQASCRIALELPSGIMSALRKGSAEEAEEIKTAAVVQWHAEGRISQAKGAEIPGVSRTGFLDELYRRKVPALLGGRGPIAGGNGVPAVDCKHFLPYLPVARRWSKMACAPLPGFTICS</sequence>
<dbReference type="AlphaFoldDB" id="A0A450TPV2"/>
<dbReference type="Pfam" id="PF03683">
    <property type="entry name" value="UPF0175"/>
    <property type="match status" value="1"/>
</dbReference>
<accession>A0A450TPV2</accession>
<dbReference type="InterPro" id="IPR005368">
    <property type="entry name" value="UPF0175"/>
</dbReference>
<evidence type="ECO:0000313" key="1">
    <source>
        <dbReference type="EMBL" id="VFJ70012.1"/>
    </source>
</evidence>
<protein>
    <submittedName>
        <fullName evidence="1">Predicted antitoxin, contains HTH domain</fullName>
    </submittedName>
</protein>